<dbReference type="AlphaFoldDB" id="K7AHY8"/>
<gene>
    <name evidence="1" type="ORF">GPLA_3971</name>
</gene>
<accession>K7AHY8</accession>
<keyword evidence="2" id="KW-1185">Reference proteome</keyword>
<evidence type="ECO:0000313" key="2">
    <source>
        <dbReference type="Proteomes" id="UP000006322"/>
    </source>
</evidence>
<evidence type="ECO:0000313" key="1">
    <source>
        <dbReference type="EMBL" id="GAC34850.1"/>
    </source>
</evidence>
<reference evidence="2" key="1">
    <citation type="journal article" date="2014" name="Environ. Microbiol.">
        <title>Comparative genomics of the marine bacterial genus Glaciecola reveals the high degree of genomic diversity and genomic characteristic for cold adaptation.</title>
        <authorList>
            <person name="Qin Q.L."/>
            <person name="Xie B.B."/>
            <person name="Yu Y."/>
            <person name="Shu Y.L."/>
            <person name="Rong J.C."/>
            <person name="Zhang Y.J."/>
            <person name="Zhao D.L."/>
            <person name="Chen X.L."/>
            <person name="Zhang X.Y."/>
            <person name="Chen B."/>
            <person name="Zhou B.C."/>
            <person name="Zhang Y.Z."/>
        </authorList>
    </citation>
    <scope>NUCLEOTIDE SEQUENCE [LARGE SCALE GENOMIC DNA]</scope>
    <source>
        <strain evidence="2">LMG 21857</strain>
    </source>
</reference>
<dbReference type="Proteomes" id="UP000006322">
    <property type="component" value="Unassembled WGS sequence"/>
</dbReference>
<protein>
    <submittedName>
        <fullName evidence="1">Uncharacterized protein</fullName>
    </submittedName>
</protein>
<proteinExistence type="predicted"/>
<dbReference type="EMBL" id="BAER01000118">
    <property type="protein sequence ID" value="GAC34850.1"/>
    <property type="molecule type" value="Genomic_DNA"/>
</dbReference>
<dbReference type="STRING" id="1129793.GPLA_3971"/>
<sequence>MPLLINLLSRFLGITALSSLFINCSLICHRNFTQQKYHQDIELIAR</sequence>
<name>K7AHY8_9ALTE</name>
<comment type="caution">
    <text evidence="1">The sequence shown here is derived from an EMBL/GenBank/DDBJ whole genome shotgun (WGS) entry which is preliminary data.</text>
</comment>
<organism evidence="1 2">
    <name type="scientific">Paraglaciecola polaris LMG 21857</name>
    <dbReference type="NCBI Taxonomy" id="1129793"/>
    <lineage>
        <taxon>Bacteria</taxon>
        <taxon>Pseudomonadati</taxon>
        <taxon>Pseudomonadota</taxon>
        <taxon>Gammaproteobacteria</taxon>
        <taxon>Alteromonadales</taxon>
        <taxon>Alteromonadaceae</taxon>
        <taxon>Paraglaciecola</taxon>
    </lineage>
</organism>